<feature type="transmembrane region" description="Helical" evidence="8">
    <location>
        <begin position="65"/>
        <end position="89"/>
    </location>
</feature>
<feature type="transmembrane region" description="Helical" evidence="8">
    <location>
        <begin position="181"/>
        <end position="204"/>
    </location>
</feature>
<dbReference type="PANTHER" id="PTHR30003:SF0">
    <property type="entry name" value="GLYCOLATE PERMEASE GLCA-RELATED"/>
    <property type="match status" value="1"/>
</dbReference>
<organism evidence="9 10">
    <name type="scientific">Halonatronomonas betaini</name>
    <dbReference type="NCBI Taxonomy" id="2778430"/>
    <lineage>
        <taxon>Bacteria</taxon>
        <taxon>Bacillati</taxon>
        <taxon>Bacillota</taxon>
        <taxon>Clostridia</taxon>
        <taxon>Halanaerobiales</taxon>
        <taxon>Halarsenatibacteraceae</taxon>
        <taxon>Halonatronomonas</taxon>
    </lineage>
</organism>
<feature type="transmembrane region" description="Helical" evidence="8">
    <location>
        <begin position="6"/>
        <end position="25"/>
    </location>
</feature>
<dbReference type="InterPro" id="IPR003804">
    <property type="entry name" value="Lactate_perm"/>
</dbReference>
<gene>
    <name evidence="9" type="ORF">I0Q91_10675</name>
</gene>
<feature type="transmembrane region" description="Helical" evidence="8">
    <location>
        <begin position="147"/>
        <end position="169"/>
    </location>
</feature>
<feature type="transmembrane region" description="Helical" evidence="8">
    <location>
        <begin position="238"/>
        <end position="256"/>
    </location>
</feature>
<dbReference type="RefSeq" id="WP_270454542.1">
    <property type="nucleotide sequence ID" value="NZ_JADPIE010000006.1"/>
</dbReference>
<reference evidence="9" key="1">
    <citation type="submission" date="2020-11" db="EMBL/GenBank/DDBJ databases">
        <title>Halonatronomonas betainensis gen. nov., sp. nov. a novel haloalkaliphilic representative of the family Halanaerobiacae capable of betaine degradation.</title>
        <authorList>
            <person name="Boltyanskaya Y."/>
            <person name="Kevbrin V."/>
            <person name="Detkova E."/>
            <person name="Grouzdev D.S."/>
            <person name="Koziaeva V."/>
            <person name="Zhilina T."/>
        </authorList>
    </citation>
    <scope>NUCLEOTIDE SEQUENCE</scope>
    <source>
        <strain evidence="9">Z-7014</strain>
    </source>
</reference>
<evidence type="ECO:0000256" key="3">
    <source>
        <dbReference type="ARBA" id="ARBA00022448"/>
    </source>
</evidence>
<keyword evidence="5 8" id="KW-0812">Transmembrane</keyword>
<keyword evidence="10" id="KW-1185">Reference proteome</keyword>
<dbReference type="GO" id="GO:0015295">
    <property type="term" value="F:solute:proton symporter activity"/>
    <property type="evidence" value="ECO:0007669"/>
    <property type="project" value="TreeGrafter"/>
</dbReference>
<proteinExistence type="inferred from homology"/>
<keyword evidence="6 8" id="KW-1133">Transmembrane helix</keyword>
<keyword evidence="3 8" id="KW-0813">Transport</keyword>
<evidence type="ECO:0000313" key="10">
    <source>
        <dbReference type="Proteomes" id="UP000621436"/>
    </source>
</evidence>
<evidence type="ECO:0000256" key="7">
    <source>
        <dbReference type="ARBA" id="ARBA00023136"/>
    </source>
</evidence>
<feature type="transmembrane region" description="Helical" evidence="8">
    <location>
        <begin position="32"/>
        <end position="50"/>
    </location>
</feature>
<comment type="function">
    <text evidence="8">Uptake of L-lactate across the membrane. Can also transport D-lactate and glycolate.</text>
</comment>
<comment type="similarity">
    <text evidence="2 8">Belongs to the lactate permease family.</text>
</comment>
<feature type="transmembrane region" description="Helical" evidence="8">
    <location>
        <begin position="338"/>
        <end position="354"/>
    </location>
</feature>
<evidence type="ECO:0000256" key="5">
    <source>
        <dbReference type="ARBA" id="ARBA00022692"/>
    </source>
</evidence>
<dbReference type="EMBL" id="JADPIE010000006">
    <property type="protein sequence ID" value="MBF8437548.1"/>
    <property type="molecule type" value="Genomic_DNA"/>
</dbReference>
<feature type="transmembrane region" description="Helical" evidence="8">
    <location>
        <begin position="374"/>
        <end position="391"/>
    </location>
</feature>
<keyword evidence="7 8" id="KW-0472">Membrane</keyword>
<feature type="transmembrane region" description="Helical" evidence="8">
    <location>
        <begin position="411"/>
        <end position="428"/>
    </location>
</feature>
<dbReference type="Pfam" id="PF02652">
    <property type="entry name" value="Lactate_perm"/>
    <property type="match status" value="1"/>
</dbReference>
<sequence>MEFNLFLWAIASLPIFLLLFLMSYMKIKSRNAAFFSLIITSIFASIIYQLNINQLIISTGKGASLSLYVILIILGAVLLYSIVDIAGGFETIKNFIKELGGNRALLFIGLSWAFSGFIQGVTGFGVPVAIAGALIIGIGYKPLPSVIAVLVGHSWSVSFGSIGSSYYTIQLVTGLDPYRLGIIMSLLFIVTIFSTGIFTAHIYGGWKVVKENIKDILLMTVLMSLAKVGAAIGGFAHIATLLAGTIGSIYFMIILIKNSKLNLKEAFFYETNQMTILTALAPYLILIGSILTFQLSPLSNFLPDYNLSFSFPGFTTGLGHQVASEPAYATIELFNHPVFYLLLSSSLGIIIYIFKGNLNKIKLKNIFAVTYKKGHSTAITLLILMIMSTIMNDSGMIFNFARGMARVSGNVFPLFSPLIGILGAFLTGSNTSSNVLFGAFQVNTANLINFSPDIIASTQSIGGSLGSAIAPAKILLGTSVVGITGKEGEIIKSCIKYTIFNALLVGLVALLAGQFL</sequence>
<dbReference type="GO" id="GO:0015129">
    <property type="term" value="F:lactate transmembrane transporter activity"/>
    <property type="evidence" value="ECO:0007669"/>
    <property type="project" value="UniProtKB-UniRule"/>
</dbReference>
<evidence type="ECO:0000256" key="4">
    <source>
        <dbReference type="ARBA" id="ARBA00022475"/>
    </source>
</evidence>
<feature type="transmembrane region" description="Helical" evidence="8">
    <location>
        <begin position="494"/>
        <end position="515"/>
    </location>
</feature>
<accession>A0A931F9G1</accession>
<dbReference type="GO" id="GO:0005886">
    <property type="term" value="C:plasma membrane"/>
    <property type="evidence" value="ECO:0007669"/>
    <property type="project" value="UniProtKB-SubCell"/>
</dbReference>
<name>A0A931F9G1_9FIRM</name>
<evidence type="ECO:0000313" key="9">
    <source>
        <dbReference type="EMBL" id="MBF8437548.1"/>
    </source>
</evidence>
<evidence type="ECO:0000256" key="1">
    <source>
        <dbReference type="ARBA" id="ARBA00004651"/>
    </source>
</evidence>
<dbReference type="PANTHER" id="PTHR30003">
    <property type="entry name" value="L-LACTATE PERMEASE"/>
    <property type="match status" value="1"/>
</dbReference>
<comment type="caution">
    <text evidence="9">The sequence shown here is derived from an EMBL/GenBank/DDBJ whole genome shotgun (WGS) entry which is preliminary data.</text>
</comment>
<comment type="subcellular location">
    <subcellularLocation>
        <location evidence="1 8">Cell membrane</location>
        <topology evidence="1 8">Multi-pass membrane protein</topology>
    </subcellularLocation>
</comment>
<keyword evidence="4 8" id="KW-1003">Cell membrane</keyword>
<feature type="transmembrane region" description="Helical" evidence="8">
    <location>
        <begin position="276"/>
        <end position="295"/>
    </location>
</feature>
<evidence type="ECO:0000256" key="8">
    <source>
        <dbReference type="RuleBase" id="RU365092"/>
    </source>
</evidence>
<protein>
    <recommendedName>
        <fullName evidence="8">L-lactate permease</fullName>
    </recommendedName>
</protein>
<dbReference type="AlphaFoldDB" id="A0A931F9G1"/>
<evidence type="ECO:0000256" key="2">
    <source>
        <dbReference type="ARBA" id="ARBA00010100"/>
    </source>
</evidence>
<dbReference type="Proteomes" id="UP000621436">
    <property type="component" value="Unassembled WGS sequence"/>
</dbReference>
<evidence type="ECO:0000256" key="6">
    <source>
        <dbReference type="ARBA" id="ARBA00022989"/>
    </source>
</evidence>